<dbReference type="Pfam" id="PF25790">
    <property type="entry name" value="BCD1"/>
    <property type="match status" value="1"/>
</dbReference>
<dbReference type="Proteomes" id="UP000076078">
    <property type="component" value="Unassembled WGS sequence"/>
</dbReference>
<evidence type="ECO:0000313" key="10">
    <source>
        <dbReference type="EMBL" id="KYQ89472.1"/>
    </source>
</evidence>
<keyword evidence="11" id="KW-1185">Reference proteome</keyword>
<dbReference type="PROSITE" id="PS51083">
    <property type="entry name" value="ZF_HIT"/>
    <property type="match status" value="1"/>
</dbReference>
<dbReference type="STRING" id="361077.A0A151Z694"/>
<dbReference type="CDD" id="cd23023">
    <property type="entry name" value="zf-HIT_BCD1"/>
    <property type="match status" value="1"/>
</dbReference>
<keyword evidence="2" id="KW-0479">Metal-binding</keyword>
<feature type="compositionally biased region" description="Polar residues" evidence="8">
    <location>
        <begin position="1"/>
        <end position="11"/>
    </location>
</feature>
<dbReference type="GO" id="GO:0070761">
    <property type="term" value="C:pre-snoRNP complex"/>
    <property type="evidence" value="ECO:0007669"/>
    <property type="project" value="TreeGrafter"/>
</dbReference>
<evidence type="ECO:0000256" key="3">
    <source>
        <dbReference type="ARBA" id="ARBA00022771"/>
    </source>
</evidence>
<proteinExistence type="inferred from homology"/>
<evidence type="ECO:0000256" key="7">
    <source>
        <dbReference type="PROSITE-ProRule" id="PRU00453"/>
    </source>
</evidence>
<feature type="compositionally biased region" description="Acidic residues" evidence="8">
    <location>
        <begin position="12"/>
        <end position="41"/>
    </location>
</feature>
<dbReference type="GO" id="GO:0000492">
    <property type="term" value="P:box C/D snoRNP assembly"/>
    <property type="evidence" value="ECO:0007669"/>
    <property type="project" value="TreeGrafter"/>
</dbReference>
<comment type="function">
    <text evidence="5">Required for box C/D snoRNAs accumulation involved in snoRNA processing, snoRNA transport to the nucleolus and ribosome biogenesis.</text>
</comment>
<dbReference type="InterPro" id="IPR057721">
    <property type="entry name" value="BCD1_alpha/beta"/>
</dbReference>
<dbReference type="InterPro" id="IPR051639">
    <property type="entry name" value="BCD1"/>
</dbReference>
<dbReference type="GO" id="GO:0008270">
    <property type="term" value="F:zinc ion binding"/>
    <property type="evidence" value="ECO:0007669"/>
    <property type="project" value="UniProtKB-UniRule"/>
</dbReference>
<dbReference type="Pfam" id="PF04438">
    <property type="entry name" value="zf-HIT"/>
    <property type="match status" value="1"/>
</dbReference>
<accession>A0A151Z694</accession>
<feature type="domain" description="HIT-type" evidence="9">
    <location>
        <begin position="97"/>
        <end position="131"/>
    </location>
</feature>
<dbReference type="Gene3D" id="3.30.60.190">
    <property type="match status" value="1"/>
</dbReference>
<name>A0A151Z694_TIELA</name>
<dbReference type="EMBL" id="LODT01000041">
    <property type="protein sequence ID" value="KYQ89472.1"/>
    <property type="molecule type" value="Genomic_DNA"/>
</dbReference>
<evidence type="ECO:0000256" key="8">
    <source>
        <dbReference type="SAM" id="MobiDB-lite"/>
    </source>
</evidence>
<dbReference type="OMA" id="CWHVKLL"/>
<evidence type="ECO:0000259" key="9">
    <source>
        <dbReference type="PROSITE" id="PS51083"/>
    </source>
</evidence>
<dbReference type="AlphaFoldDB" id="A0A151Z694"/>
<evidence type="ECO:0000256" key="5">
    <source>
        <dbReference type="ARBA" id="ARBA00049598"/>
    </source>
</evidence>
<comment type="caution">
    <text evidence="10">The sequence shown here is derived from an EMBL/GenBank/DDBJ whole genome shotgun (WGS) entry which is preliminary data.</text>
</comment>
<dbReference type="InterPro" id="IPR007529">
    <property type="entry name" value="Znf_HIT"/>
</dbReference>
<sequence length="435" mass="50421">MNFLTSYNDISSGEEDEIEQQEQEEQPQEDEDTETKEDEEDGYKLVDTIDSHEIKQDDKGNIIIKLNQDNTIDNIKVNQNHKKRALEPKLKIGVDKCEICATNTSKYKCPGCSILFCNLVCSNKHRVQKNCNGTMKRNHFIPLSEFSDSDISNDFSFLESINRVNKTGKALIKDSFVQYKSKLLQHMAFSKSINLYVMPQEMSRHKENTTTFHKRKNKPVILWRVEWMFMDDNFKCINTTVLETPSIYDTLVNHIDDPVNRYSLKKLIKNLNTLESKESGDGNDGNEESDRHKMAIQESLVILMKRERSMTKQYYRIDISQTIEKNLYGKELIEYPTFLVFMKDSLLLSDDAYTIITNDELLEIQNEQLSIIQKNLNSKKKFNPDSISNKIPINPEIQAKKKLKIDNTIKPPTFIIDPSIVVKNLGIENTNVPQQ</sequence>
<organism evidence="10 11">
    <name type="scientific">Tieghemostelium lacteum</name>
    <name type="common">Slime mold</name>
    <name type="synonym">Dictyostelium lacteum</name>
    <dbReference type="NCBI Taxonomy" id="361077"/>
    <lineage>
        <taxon>Eukaryota</taxon>
        <taxon>Amoebozoa</taxon>
        <taxon>Evosea</taxon>
        <taxon>Eumycetozoa</taxon>
        <taxon>Dictyostelia</taxon>
        <taxon>Dictyosteliales</taxon>
        <taxon>Raperosteliaceae</taxon>
        <taxon>Tieghemostelium</taxon>
    </lineage>
</organism>
<comment type="similarity">
    <text evidence="6">Belongs to the BCD1 family.</text>
</comment>
<dbReference type="OrthoDB" id="272357at2759"/>
<dbReference type="PANTHER" id="PTHR13483">
    <property type="entry name" value="BOX C_D SNORNA PROTEIN 1-RELATED"/>
    <property type="match status" value="1"/>
</dbReference>
<dbReference type="GO" id="GO:0048254">
    <property type="term" value="P:snoRNA localization"/>
    <property type="evidence" value="ECO:0007669"/>
    <property type="project" value="TreeGrafter"/>
</dbReference>
<dbReference type="FunCoup" id="A0A151Z694">
    <property type="interactions" value="1"/>
</dbReference>
<dbReference type="GO" id="GO:0005634">
    <property type="term" value="C:nucleus"/>
    <property type="evidence" value="ECO:0007669"/>
    <property type="project" value="TreeGrafter"/>
</dbReference>
<dbReference type="SUPFAM" id="SSF144232">
    <property type="entry name" value="HIT/MYND zinc finger-like"/>
    <property type="match status" value="1"/>
</dbReference>
<evidence type="ECO:0000256" key="1">
    <source>
        <dbReference type="ARBA" id="ARBA00022553"/>
    </source>
</evidence>
<evidence type="ECO:0000256" key="6">
    <source>
        <dbReference type="ARBA" id="ARBA00049654"/>
    </source>
</evidence>
<reference evidence="10 11" key="1">
    <citation type="submission" date="2015-12" db="EMBL/GenBank/DDBJ databases">
        <title>Dictyostelia acquired genes for synthesis and detection of signals that induce cell-type specialization by lateral gene transfer from prokaryotes.</title>
        <authorList>
            <person name="Gloeckner G."/>
            <person name="Schaap P."/>
        </authorList>
    </citation>
    <scope>NUCLEOTIDE SEQUENCE [LARGE SCALE GENOMIC DNA]</scope>
    <source>
        <strain evidence="10 11">TK</strain>
    </source>
</reference>
<keyword evidence="1" id="KW-0597">Phosphoprotein</keyword>
<keyword evidence="3 7" id="KW-0863">Zinc-finger</keyword>
<keyword evidence="4" id="KW-0862">Zinc</keyword>
<feature type="region of interest" description="Disordered" evidence="8">
    <location>
        <begin position="1"/>
        <end position="42"/>
    </location>
</feature>
<evidence type="ECO:0000256" key="2">
    <source>
        <dbReference type="ARBA" id="ARBA00022723"/>
    </source>
</evidence>
<dbReference type="PANTHER" id="PTHR13483:SF3">
    <property type="entry name" value="BOX C_D SNORNA PROTEIN 1"/>
    <property type="match status" value="1"/>
</dbReference>
<dbReference type="GO" id="GO:0000463">
    <property type="term" value="P:maturation of LSU-rRNA from tricistronic rRNA transcript (SSU-rRNA, 5.8S rRNA, LSU-rRNA)"/>
    <property type="evidence" value="ECO:0007669"/>
    <property type="project" value="TreeGrafter"/>
</dbReference>
<evidence type="ECO:0000313" key="11">
    <source>
        <dbReference type="Proteomes" id="UP000076078"/>
    </source>
</evidence>
<protein>
    <recommendedName>
        <fullName evidence="9">HIT-type domain-containing protein</fullName>
    </recommendedName>
</protein>
<dbReference type="InParanoid" id="A0A151Z694"/>
<evidence type="ECO:0000256" key="4">
    <source>
        <dbReference type="ARBA" id="ARBA00022833"/>
    </source>
</evidence>
<gene>
    <name evidence="10" type="ORF">DLAC_10144</name>
</gene>